<sequence>MAQGGFRSALVDHRRWWIYVLAGSLFGVVDFYFQHIQWPTAFLQIALIFGIWLVPLAPVALHEARLSRALGRPALAGVLTWSAAIVAYYVYLFLQLVLIMHPTRPEMHISSLGKDPYFLDNVASVLVRDVLLYGIVPWIGVAIIGGGILGRLVAVSYHRTRRRVRLQS</sequence>
<keyword evidence="1" id="KW-0472">Membrane</keyword>
<dbReference type="AlphaFoldDB" id="A0A1G6GI90"/>
<dbReference type="RefSeq" id="WP_092608032.1">
    <property type="nucleotide sequence ID" value="NZ_FMYF01000003.1"/>
</dbReference>
<feature type="transmembrane region" description="Helical" evidence="1">
    <location>
        <begin position="73"/>
        <end position="94"/>
    </location>
</feature>
<evidence type="ECO:0000313" key="3">
    <source>
        <dbReference type="Proteomes" id="UP000199086"/>
    </source>
</evidence>
<dbReference type="Proteomes" id="UP000199086">
    <property type="component" value="Unassembled WGS sequence"/>
</dbReference>
<feature type="transmembrane region" description="Helical" evidence="1">
    <location>
        <begin position="16"/>
        <end position="35"/>
    </location>
</feature>
<reference evidence="2 3" key="1">
    <citation type="submission" date="2016-06" db="EMBL/GenBank/DDBJ databases">
        <authorList>
            <person name="Olsen C.W."/>
            <person name="Carey S."/>
            <person name="Hinshaw L."/>
            <person name="Karasin A.I."/>
        </authorList>
    </citation>
    <scope>NUCLEOTIDE SEQUENCE [LARGE SCALE GENOMIC DNA]</scope>
    <source>
        <strain evidence="2 3">LZ-22</strain>
    </source>
</reference>
<proteinExistence type="predicted"/>
<evidence type="ECO:0000313" key="2">
    <source>
        <dbReference type="EMBL" id="SDB81717.1"/>
    </source>
</evidence>
<feature type="transmembrane region" description="Helical" evidence="1">
    <location>
        <begin position="41"/>
        <end position="61"/>
    </location>
</feature>
<keyword evidence="1" id="KW-1133">Transmembrane helix</keyword>
<accession>A0A1G6GI90</accession>
<gene>
    <name evidence="2" type="ORF">GA0111570_103331</name>
</gene>
<evidence type="ECO:0000256" key="1">
    <source>
        <dbReference type="SAM" id="Phobius"/>
    </source>
</evidence>
<name>A0A1G6GI90_9ACTN</name>
<organism evidence="2 3">
    <name type="scientific">Raineyella antarctica</name>
    <dbReference type="NCBI Taxonomy" id="1577474"/>
    <lineage>
        <taxon>Bacteria</taxon>
        <taxon>Bacillati</taxon>
        <taxon>Actinomycetota</taxon>
        <taxon>Actinomycetes</taxon>
        <taxon>Propionibacteriales</taxon>
        <taxon>Propionibacteriaceae</taxon>
        <taxon>Raineyella</taxon>
    </lineage>
</organism>
<protein>
    <submittedName>
        <fullName evidence="2">Uncharacterized protein</fullName>
    </submittedName>
</protein>
<keyword evidence="3" id="KW-1185">Reference proteome</keyword>
<feature type="transmembrane region" description="Helical" evidence="1">
    <location>
        <begin position="130"/>
        <end position="154"/>
    </location>
</feature>
<dbReference type="OrthoDB" id="2852241at2"/>
<keyword evidence="1" id="KW-0812">Transmembrane</keyword>
<dbReference type="EMBL" id="FMYF01000003">
    <property type="protein sequence ID" value="SDB81717.1"/>
    <property type="molecule type" value="Genomic_DNA"/>
</dbReference>